<dbReference type="SUPFAM" id="SSF46565">
    <property type="entry name" value="Chaperone J-domain"/>
    <property type="match status" value="1"/>
</dbReference>
<dbReference type="InterPro" id="IPR012724">
    <property type="entry name" value="DnaJ"/>
</dbReference>
<dbReference type="HAMAP" id="MF_01152">
    <property type="entry name" value="DnaJ"/>
    <property type="match status" value="1"/>
</dbReference>
<dbReference type="GO" id="GO:0008270">
    <property type="term" value="F:zinc ion binding"/>
    <property type="evidence" value="ECO:0007669"/>
    <property type="project" value="UniProtKB-KW"/>
</dbReference>
<evidence type="ECO:0000256" key="4">
    <source>
        <dbReference type="ARBA" id="ARBA00022833"/>
    </source>
</evidence>
<evidence type="ECO:0000256" key="7">
    <source>
        <dbReference type="SAM" id="Phobius"/>
    </source>
</evidence>
<dbReference type="PROSITE" id="PS50076">
    <property type="entry name" value="DNAJ_2"/>
    <property type="match status" value="1"/>
</dbReference>
<dbReference type="SUPFAM" id="SSF49493">
    <property type="entry name" value="HSP40/DnaJ peptide-binding domain"/>
    <property type="match status" value="2"/>
</dbReference>
<feature type="domain" description="J" evidence="8">
    <location>
        <begin position="110"/>
        <end position="174"/>
    </location>
</feature>
<feature type="zinc finger region" description="CR-type" evidence="6">
    <location>
        <begin position="246"/>
        <end position="328"/>
    </location>
</feature>
<keyword evidence="2" id="KW-0677">Repeat</keyword>
<dbReference type="CDD" id="cd10747">
    <property type="entry name" value="DnaJ_C"/>
    <property type="match status" value="1"/>
</dbReference>
<dbReference type="InterPro" id="IPR008971">
    <property type="entry name" value="HSP40/DnaJ_pept-bd"/>
</dbReference>
<feature type="non-terminal residue" evidence="10">
    <location>
        <position position="1"/>
    </location>
</feature>
<dbReference type="PANTHER" id="PTHR43096">
    <property type="entry name" value="DNAJ HOMOLOG 1, MITOCHONDRIAL-RELATED"/>
    <property type="match status" value="1"/>
</dbReference>
<dbReference type="PANTHER" id="PTHR43096:SF26">
    <property type="entry name" value="CR-TYPE DOMAIN-CONTAINING PROTEIN"/>
    <property type="match status" value="1"/>
</dbReference>
<reference evidence="10 11" key="1">
    <citation type="submission" date="2024-05" db="EMBL/GenBank/DDBJ databases">
        <title>De novo assembly of an allotetraploid wild potato.</title>
        <authorList>
            <person name="Hosaka A.J."/>
        </authorList>
    </citation>
    <scope>NUCLEOTIDE SEQUENCE [LARGE SCALE GENOMIC DNA]</scope>
    <source>
        <tissue evidence="10">Young leaves</tissue>
    </source>
</reference>
<evidence type="ECO:0000256" key="1">
    <source>
        <dbReference type="ARBA" id="ARBA00022723"/>
    </source>
</evidence>
<dbReference type="InterPro" id="IPR036410">
    <property type="entry name" value="HSP_DnaJ_Cys-rich_dom_sf"/>
</dbReference>
<organism evidence="10 11">
    <name type="scientific">Solanum stoloniferum</name>
    <dbReference type="NCBI Taxonomy" id="62892"/>
    <lineage>
        <taxon>Eukaryota</taxon>
        <taxon>Viridiplantae</taxon>
        <taxon>Streptophyta</taxon>
        <taxon>Embryophyta</taxon>
        <taxon>Tracheophyta</taxon>
        <taxon>Spermatophyta</taxon>
        <taxon>Magnoliopsida</taxon>
        <taxon>eudicotyledons</taxon>
        <taxon>Gunneridae</taxon>
        <taxon>Pentapetalae</taxon>
        <taxon>asterids</taxon>
        <taxon>lamiids</taxon>
        <taxon>Solanales</taxon>
        <taxon>Solanaceae</taxon>
        <taxon>Solanoideae</taxon>
        <taxon>Solaneae</taxon>
        <taxon>Solanum</taxon>
    </lineage>
</organism>
<keyword evidence="11" id="KW-1185">Reference proteome</keyword>
<evidence type="ECO:0000259" key="9">
    <source>
        <dbReference type="PROSITE" id="PS51188"/>
    </source>
</evidence>
<protein>
    <recommendedName>
        <fullName evidence="12">Chaperone protein DnaJ</fullName>
    </recommendedName>
</protein>
<keyword evidence="5" id="KW-0143">Chaperone</keyword>
<accession>A0ABD2SHW0</accession>
<evidence type="ECO:0000256" key="6">
    <source>
        <dbReference type="PROSITE-ProRule" id="PRU00546"/>
    </source>
</evidence>
<dbReference type="PRINTS" id="PR00625">
    <property type="entry name" value="JDOMAIN"/>
</dbReference>
<dbReference type="Gene3D" id="2.10.230.10">
    <property type="entry name" value="Heat shock protein DnaJ, cysteine-rich domain"/>
    <property type="match status" value="1"/>
</dbReference>
<dbReference type="EMBL" id="JBJKTR010000015">
    <property type="protein sequence ID" value="KAL3343468.1"/>
    <property type="molecule type" value="Genomic_DNA"/>
</dbReference>
<comment type="caution">
    <text evidence="10">The sequence shown here is derived from an EMBL/GenBank/DDBJ whole genome shotgun (WGS) entry which is preliminary data.</text>
</comment>
<dbReference type="FunFam" id="2.60.260.20:FF:000005">
    <property type="entry name" value="Chaperone protein dnaJ 1, mitochondrial"/>
    <property type="match status" value="1"/>
</dbReference>
<keyword evidence="7" id="KW-1133">Transmembrane helix</keyword>
<name>A0ABD2SHW0_9SOLN</name>
<evidence type="ECO:0000256" key="3">
    <source>
        <dbReference type="ARBA" id="ARBA00022771"/>
    </source>
</evidence>
<dbReference type="Pfam" id="PF00226">
    <property type="entry name" value="DnaJ"/>
    <property type="match status" value="1"/>
</dbReference>
<evidence type="ECO:0008006" key="12">
    <source>
        <dbReference type="Google" id="ProtNLM"/>
    </source>
</evidence>
<dbReference type="Proteomes" id="UP001627284">
    <property type="component" value="Unassembled WGS sequence"/>
</dbReference>
<proteinExistence type="inferred from homology"/>
<dbReference type="InterPro" id="IPR018253">
    <property type="entry name" value="DnaJ_domain_CS"/>
</dbReference>
<dbReference type="FunFam" id="2.10.230.10:FF:000002">
    <property type="entry name" value="Molecular chaperone DnaJ"/>
    <property type="match status" value="1"/>
</dbReference>
<dbReference type="SMART" id="SM00271">
    <property type="entry name" value="DnaJ"/>
    <property type="match status" value="1"/>
</dbReference>
<dbReference type="InterPro" id="IPR001623">
    <property type="entry name" value="DnaJ_domain"/>
</dbReference>
<dbReference type="CDD" id="cd06257">
    <property type="entry name" value="DnaJ"/>
    <property type="match status" value="1"/>
</dbReference>
<evidence type="ECO:0000313" key="11">
    <source>
        <dbReference type="Proteomes" id="UP001627284"/>
    </source>
</evidence>
<keyword evidence="4 6" id="KW-0862">Zinc</keyword>
<keyword evidence="1 6" id="KW-0479">Metal-binding</keyword>
<dbReference type="AlphaFoldDB" id="A0ABD2SHW0"/>
<keyword evidence="3 6" id="KW-0863">Zinc-finger</keyword>
<dbReference type="PROSITE" id="PS51188">
    <property type="entry name" value="ZF_CR"/>
    <property type="match status" value="1"/>
</dbReference>
<dbReference type="Pfam" id="PF01556">
    <property type="entry name" value="DnaJ_C"/>
    <property type="match status" value="1"/>
</dbReference>
<dbReference type="CDD" id="cd10719">
    <property type="entry name" value="DnaJ_zf"/>
    <property type="match status" value="1"/>
</dbReference>
<dbReference type="InterPro" id="IPR036869">
    <property type="entry name" value="J_dom_sf"/>
</dbReference>
<dbReference type="Pfam" id="PF00684">
    <property type="entry name" value="DnaJ_CXXCXGXG"/>
    <property type="match status" value="1"/>
</dbReference>
<dbReference type="InterPro" id="IPR002939">
    <property type="entry name" value="DnaJ_C"/>
</dbReference>
<evidence type="ECO:0000256" key="2">
    <source>
        <dbReference type="ARBA" id="ARBA00022737"/>
    </source>
</evidence>
<dbReference type="InterPro" id="IPR001305">
    <property type="entry name" value="HSP_DnaJ_Cys-rich_dom"/>
</dbReference>
<feature type="transmembrane region" description="Helical" evidence="7">
    <location>
        <begin position="525"/>
        <end position="548"/>
    </location>
</feature>
<evidence type="ECO:0000313" key="10">
    <source>
        <dbReference type="EMBL" id="KAL3343468.1"/>
    </source>
</evidence>
<evidence type="ECO:0000256" key="5">
    <source>
        <dbReference type="ARBA" id="ARBA00023186"/>
    </source>
</evidence>
<gene>
    <name evidence="10" type="ORF">AABB24_027149</name>
</gene>
<keyword evidence="7" id="KW-0812">Transmembrane</keyword>
<dbReference type="SUPFAM" id="SSF57938">
    <property type="entry name" value="DnaJ/Hsp40 cysteine-rich domain"/>
    <property type="match status" value="1"/>
</dbReference>
<sequence>KKKNSKPFLSLGERFYYLASLLFLLGTKHLPLTSRFRPAMPVIHNPNWFYTASNINPNCSFSTFSFPKTLTFSNSLSHSLKFVSPNPFFVNRKRRGFVTVNGAAKSSSSDLYSVLNVSRNATLQEIKASYRKLARKYHPDMNKGPGAEEKFKEISAAYEVLSDDEKRSSYDRFGEAGLRGEYDVPGGGPQGVDPFEVFSEYFGKSSAFFGGSGGLGGFNFDFKNTGRQNLDIHYDLDLTFEESIFGGQRDIEVPCLDECDSCDGTGAKSSRCVKVCSDCGGRGGVVKTQKTPFGIMSQVSTCLKCGGNGKIITDHCRKCGGRGQVQSKRSIKVVVPPGVHDGATMQVRGEGNIDKKSSMSGDLYLVIHVEEKCGIWRDGLNLYSKLDVDFTEAILGTVKKVSTVDGTKNLQIPPGCQPGEKIKMSKMGVPDMNRSSVRGDHIFLINVQIPKNLSDTERTLVEKLASLRATFNHHSVSSGGERGGVARLWKPIKDFLRSGRSGRKFASISTETTALRSLNRPLPSFPLITCLSAVLLGTCILAFVKVCYSKILLQKRLVQPNFVLHREIKEQ</sequence>
<evidence type="ECO:0000259" key="8">
    <source>
        <dbReference type="PROSITE" id="PS50076"/>
    </source>
</evidence>
<feature type="domain" description="CR-type" evidence="9">
    <location>
        <begin position="246"/>
        <end position="328"/>
    </location>
</feature>
<keyword evidence="7" id="KW-0472">Membrane</keyword>
<dbReference type="PROSITE" id="PS00636">
    <property type="entry name" value="DNAJ_1"/>
    <property type="match status" value="1"/>
</dbReference>
<dbReference type="Gene3D" id="2.60.260.20">
    <property type="entry name" value="Urease metallochaperone UreE, N-terminal domain"/>
    <property type="match status" value="2"/>
</dbReference>
<dbReference type="Gene3D" id="1.10.287.110">
    <property type="entry name" value="DnaJ domain"/>
    <property type="match status" value="1"/>
</dbReference>